<comment type="caution">
    <text evidence="1">The sequence shown here is derived from an EMBL/GenBank/DDBJ whole genome shotgun (WGS) entry which is preliminary data.</text>
</comment>
<accession>A0A243GL24</accession>
<protein>
    <submittedName>
        <fullName evidence="1">Uncharacterized protein</fullName>
    </submittedName>
</protein>
<sequence>MIKKIILSRINGHSVRAKKLSGRSTAVNARLVRADNQWKGTKPPLIKVSLYIEKGIKKYVFTIRID</sequence>
<dbReference type="AlphaFoldDB" id="A0A243GL24"/>
<evidence type="ECO:0000313" key="1">
    <source>
        <dbReference type="EMBL" id="OUA07815.1"/>
    </source>
</evidence>
<gene>
    <name evidence="1" type="ORF">BK772_15340</name>
</gene>
<evidence type="ECO:0000313" key="2">
    <source>
        <dbReference type="Proteomes" id="UP000195030"/>
    </source>
</evidence>
<dbReference type="Proteomes" id="UP000195030">
    <property type="component" value="Unassembled WGS sequence"/>
</dbReference>
<organism evidence="1 2">
    <name type="scientific">Bacillus thuringiensis subsp. finitimus</name>
    <dbReference type="NCBI Taxonomy" id="29337"/>
    <lineage>
        <taxon>Bacteria</taxon>
        <taxon>Bacillati</taxon>
        <taxon>Bacillota</taxon>
        <taxon>Bacilli</taxon>
        <taxon>Bacillales</taxon>
        <taxon>Bacillaceae</taxon>
        <taxon>Bacillus</taxon>
        <taxon>Bacillus cereus group</taxon>
    </lineage>
</organism>
<name>A0A243GL24_BACTF</name>
<dbReference type="EMBL" id="NFEL01000045">
    <property type="protein sequence ID" value="OUA07815.1"/>
    <property type="molecule type" value="Genomic_DNA"/>
</dbReference>
<proteinExistence type="predicted"/>
<reference evidence="1 2" key="1">
    <citation type="submission" date="2016-10" db="EMBL/GenBank/DDBJ databases">
        <title>Comparative genomics of Bacillus thuringiensis reveals a path to pathogens against multiple invertebrate hosts.</title>
        <authorList>
            <person name="Zheng J."/>
            <person name="Gao Q."/>
            <person name="Liu H."/>
            <person name="Peng D."/>
            <person name="Ruan L."/>
            <person name="Sun M."/>
        </authorList>
    </citation>
    <scope>NUCLEOTIDE SEQUENCE [LARGE SCALE GENOMIC DNA]</scope>
    <source>
        <strain evidence="1">CTC</strain>
    </source>
</reference>